<evidence type="ECO:0000313" key="6">
    <source>
        <dbReference type="EMBL" id="SHF08125.1"/>
    </source>
</evidence>
<evidence type="ECO:0000256" key="3">
    <source>
        <dbReference type="RuleBase" id="RU004075"/>
    </source>
</evidence>
<dbReference type="InterPro" id="IPR000192">
    <property type="entry name" value="Aminotrans_V_dom"/>
</dbReference>
<gene>
    <name evidence="6" type="ORF">SAMN05443144_105131</name>
</gene>
<keyword evidence="7" id="KW-1185">Reference proteome</keyword>
<protein>
    <submittedName>
        <fullName evidence="6">Selenocysteine lyase/Cysteine desulfurase</fullName>
    </submittedName>
</protein>
<evidence type="ECO:0000313" key="7">
    <source>
        <dbReference type="Proteomes" id="UP000184041"/>
    </source>
</evidence>
<organism evidence="6 7">
    <name type="scientific">Fodinibius roseus</name>
    <dbReference type="NCBI Taxonomy" id="1194090"/>
    <lineage>
        <taxon>Bacteria</taxon>
        <taxon>Pseudomonadati</taxon>
        <taxon>Balneolota</taxon>
        <taxon>Balneolia</taxon>
        <taxon>Balneolales</taxon>
        <taxon>Balneolaceae</taxon>
        <taxon>Fodinibius</taxon>
    </lineage>
</organism>
<evidence type="ECO:0000259" key="5">
    <source>
        <dbReference type="Pfam" id="PF00266"/>
    </source>
</evidence>
<dbReference type="OrthoDB" id="513408at2"/>
<dbReference type="PROSITE" id="PS00595">
    <property type="entry name" value="AA_TRANSFER_CLASS_5"/>
    <property type="match status" value="1"/>
</dbReference>
<proteinExistence type="inferred from homology"/>
<dbReference type="PANTHER" id="PTHR43586">
    <property type="entry name" value="CYSTEINE DESULFURASE"/>
    <property type="match status" value="1"/>
</dbReference>
<dbReference type="Pfam" id="PF00266">
    <property type="entry name" value="Aminotran_5"/>
    <property type="match status" value="1"/>
</dbReference>
<dbReference type="SUPFAM" id="SSF53383">
    <property type="entry name" value="PLP-dependent transferases"/>
    <property type="match status" value="1"/>
</dbReference>
<dbReference type="InterPro" id="IPR015422">
    <property type="entry name" value="PyrdxlP-dep_Trfase_small"/>
</dbReference>
<dbReference type="STRING" id="1194090.SAMN05443144_105131"/>
<reference evidence="6 7" key="1">
    <citation type="submission" date="2016-11" db="EMBL/GenBank/DDBJ databases">
        <authorList>
            <person name="Jaros S."/>
            <person name="Januszkiewicz K."/>
            <person name="Wedrychowicz H."/>
        </authorList>
    </citation>
    <scope>NUCLEOTIDE SEQUENCE [LARGE SCALE GENOMIC DNA]</scope>
    <source>
        <strain evidence="6 7">DSM 21986</strain>
    </source>
</reference>
<feature type="domain" description="Aminotransferase class V" evidence="5">
    <location>
        <begin position="28"/>
        <end position="392"/>
    </location>
</feature>
<evidence type="ECO:0000256" key="2">
    <source>
        <dbReference type="ARBA" id="ARBA00022898"/>
    </source>
</evidence>
<dbReference type="AlphaFoldDB" id="A0A1M4YQP7"/>
<dbReference type="RefSeq" id="WP_073060957.1">
    <property type="nucleotide sequence ID" value="NZ_FQUS01000005.1"/>
</dbReference>
<dbReference type="InterPro" id="IPR015424">
    <property type="entry name" value="PyrdxlP-dep_Trfase"/>
</dbReference>
<dbReference type="Gene3D" id="3.40.640.10">
    <property type="entry name" value="Type I PLP-dependent aspartate aminotransferase-like (Major domain)"/>
    <property type="match status" value="1"/>
</dbReference>
<dbReference type="InterPro" id="IPR015421">
    <property type="entry name" value="PyrdxlP-dep_Trfase_major"/>
</dbReference>
<evidence type="ECO:0000256" key="1">
    <source>
        <dbReference type="ARBA" id="ARBA00001933"/>
    </source>
</evidence>
<dbReference type="GO" id="GO:0016829">
    <property type="term" value="F:lyase activity"/>
    <property type="evidence" value="ECO:0007669"/>
    <property type="project" value="UniProtKB-KW"/>
</dbReference>
<dbReference type="InterPro" id="IPR020578">
    <property type="entry name" value="Aminotrans_V_PyrdxlP_BS"/>
</dbReference>
<keyword evidence="6" id="KW-0456">Lyase</keyword>
<comment type="similarity">
    <text evidence="3">Belongs to the class-V pyridoxal-phosphate-dependent aminotransferase family.</text>
</comment>
<sequence length="401" mass="44198">MTDTSRPSDHHDLNRWLDDTPGCSHRIHLNNAGAGLMPVPVINAVRDYLEKEARYGGYEAADAASGEIHSCYEAIGRLIGTTASNIAIVENATVAVSQVLSAFEFQRGDTIVTTNVVYSSNQIMLLNLVNRFGIKIIRAKDLPEGGVDPDSVRSLIEKHSPRLVMMSWVPTNSGLVQDARSVGEICREAEVPFVLDACQAVGQLPVDVKELKCDFLAATSRKFLRGPRGLGFLYVSDHMLEQGMLPMFPDTRGAKWTGVEEFRAESDAKRFENWEFPYALVLGLGAAARYLQSVGVETASRRALDLAAYTREKLAGLERVRVLDRGQNQCAIVTAAIRGMAAPEVVEKLRAKKINTSASMRHHGIIDMDAKGVETALRISPHYYNTREEIDRTTDVLKNVV</sequence>
<keyword evidence="2" id="KW-0663">Pyridoxal phosphate</keyword>
<dbReference type="PANTHER" id="PTHR43586:SF24">
    <property type="entry name" value="BLR4730 PROTEIN"/>
    <property type="match status" value="1"/>
</dbReference>
<evidence type="ECO:0000256" key="4">
    <source>
        <dbReference type="RuleBase" id="RU004504"/>
    </source>
</evidence>
<accession>A0A1M4YQP7</accession>
<comment type="cofactor">
    <cofactor evidence="1 4">
        <name>pyridoxal 5'-phosphate</name>
        <dbReference type="ChEBI" id="CHEBI:597326"/>
    </cofactor>
</comment>
<dbReference type="EMBL" id="FQUS01000005">
    <property type="protein sequence ID" value="SHF08125.1"/>
    <property type="molecule type" value="Genomic_DNA"/>
</dbReference>
<name>A0A1M4YQP7_9BACT</name>
<dbReference type="Gene3D" id="3.90.1150.10">
    <property type="entry name" value="Aspartate Aminotransferase, domain 1"/>
    <property type="match status" value="1"/>
</dbReference>
<dbReference type="Proteomes" id="UP000184041">
    <property type="component" value="Unassembled WGS sequence"/>
</dbReference>